<dbReference type="PANTHER" id="PTHR39175">
    <property type="entry name" value="FAMILY PROTEIN, PUTATIVE (AFU_ORTHOLOGUE AFUA_3G15060)-RELATED"/>
    <property type="match status" value="1"/>
</dbReference>
<keyword evidence="2" id="KW-1185">Reference proteome</keyword>
<dbReference type="SUPFAM" id="SSF54593">
    <property type="entry name" value="Glyoxalase/Bleomycin resistance protein/Dihydroxybiphenyl dioxygenase"/>
    <property type="match status" value="1"/>
</dbReference>
<organism evidence="1 2">
    <name type="scientific">Streptomyces alkaliterrae</name>
    <dbReference type="NCBI Taxonomy" id="2213162"/>
    <lineage>
        <taxon>Bacteria</taxon>
        <taxon>Bacillati</taxon>
        <taxon>Actinomycetota</taxon>
        <taxon>Actinomycetes</taxon>
        <taxon>Kitasatosporales</taxon>
        <taxon>Streptomycetaceae</taxon>
        <taxon>Streptomyces</taxon>
    </lineage>
</organism>
<dbReference type="Proteomes" id="UP000320857">
    <property type="component" value="Unassembled WGS sequence"/>
</dbReference>
<dbReference type="EMBL" id="VJYK02000701">
    <property type="protein sequence ID" value="MQS05558.1"/>
    <property type="molecule type" value="Genomic_DNA"/>
</dbReference>
<feature type="non-terminal residue" evidence="1">
    <location>
        <position position="80"/>
    </location>
</feature>
<comment type="caution">
    <text evidence="1">The sequence shown here is derived from an EMBL/GenBank/DDBJ whole genome shotgun (WGS) entry which is preliminary data.</text>
</comment>
<gene>
    <name evidence="1" type="ORF">FNX44_027760</name>
</gene>
<dbReference type="Gene3D" id="3.10.180.10">
    <property type="entry name" value="2,3-Dihydroxybiphenyl 1,2-Dioxygenase, domain 1"/>
    <property type="match status" value="1"/>
</dbReference>
<evidence type="ECO:0000313" key="1">
    <source>
        <dbReference type="EMBL" id="MQS05558.1"/>
    </source>
</evidence>
<dbReference type="AlphaFoldDB" id="A0A5P0YZ75"/>
<reference evidence="1 2" key="1">
    <citation type="submission" date="2019-10" db="EMBL/GenBank/DDBJ databases">
        <title>Streptomyces sp. nov., a novel actinobacterium isolated from alkaline environment.</title>
        <authorList>
            <person name="Golinska P."/>
        </authorList>
    </citation>
    <scope>NUCLEOTIDE SEQUENCE [LARGE SCALE GENOMIC DNA]</scope>
    <source>
        <strain evidence="1 2">OF1</strain>
    </source>
</reference>
<evidence type="ECO:0000313" key="2">
    <source>
        <dbReference type="Proteomes" id="UP000320857"/>
    </source>
</evidence>
<dbReference type="PANTHER" id="PTHR39175:SF1">
    <property type="entry name" value="FAMILY PROTEIN, PUTATIVE (AFU_ORTHOLOGUE AFUA_3G15060)-RELATED"/>
    <property type="match status" value="1"/>
</dbReference>
<protein>
    <submittedName>
        <fullName evidence="1">Glyoxalase</fullName>
    </submittedName>
</protein>
<accession>A0A5P0YZ75</accession>
<dbReference type="InterPro" id="IPR029068">
    <property type="entry name" value="Glyas_Bleomycin-R_OHBP_Dase"/>
</dbReference>
<proteinExistence type="predicted"/>
<sequence length="80" mass="8526">MTTRTAADHAPARAFTIGPLHHVQLSVPTGSEDRCRAYWSGVLGLSEIEKPPVLAARGGCWFRGDGIEVHLGAEADFVPA</sequence>
<name>A0A5P0YZ75_9ACTN</name>